<gene>
    <name evidence="2" type="ORF">K0625_15515</name>
</gene>
<protein>
    <submittedName>
        <fullName evidence="2">Aminoglycoside phosphotransferase family protein</fullName>
    </submittedName>
</protein>
<dbReference type="InterPro" id="IPR016259">
    <property type="entry name" value="Hygromycin-B_Kinase"/>
</dbReference>
<dbReference type="PANTHER" id="PTHR21310">
    <property type="entry name" value="AMINOGLYCOSIDE PHOSPHOTRANSFERASE-RELATED-RELATED"/>
    <property type="match status" value="1"/>
</dbReference>
<dbReference type="InterPro" id="IPR000719">
    <property type="entry name" value="Prot_kinase_dom"/>
</dbReference>
<sequence>MSILPRDPSYDEACDICDHWQLDDWQPMLAKLIIRHGLTVEKISQNLEGSNPVFELTLDRQHHQEQSYMVKVLAPNWYAQYRSELLSLSLLNQHKLGIKVPKLIYSGEIDNWHYLVIEKLSGTPLSNVMDKISEKNRSEIAYRLGQFSAQLHKLPQKELTELRVNWREFVKKQSQNCFEKRKKQKLAAPLLASLPDYLKHHLSRLDSQLDSPQLYLIHTDLHPGNLMVNKVANGYQLTGIFDFGDALACPVPEFEFTSPALLLALGEPALLHAFLDGYGYLGPRSKQLQEHMMILSLIRHTGDINYLLQHVPNCKDEVSWQALEAKFFPL</sequence>
<dbReference type="Pfam" id="PF01636">
    <property type="entry name" value="APH"/>
    <property type="match status" value="1"/>
</dbReference>
<keyword evidence="3" id="KW-1185">Reference proteome</keyword>
<dbReference type="RefSeq" id="WP_220110520.1">
    <property type="nucleotide sequence ID" value="NZ_JAHZST010000011.1"/>
</dbReference>
<dbReference type="PIRSF" id="PIRSF000707">
    <property type="entry name" value="Hygromycin-B_kinase"/>
    <property type="match status" value="1"/>
</dbReference>
<feature type="domain" description="Protein kinase" evidence="1">
    <location>
        <begin position="40"/>
        <end position="330"/>
    </location>
</feature>
<name>A0ABS7E5W2_9GAMM</name>
<accession>A0ABS7E5W2</accession>
<organism evidence="2 3">
    <name type="scientific">Shewanella nanhaiensis</name>
    <dbReference type="NCBI Taxonomy" id="2864872"/>
    <lineage>
        <taxon>Bacteria</taxon>
        <taxon>Pseudomonadati</taxon>
        <taxon>Pseudomonadota</taxon>
        <taxon>Gammaproteobacteria</taxon>
        <taxon>Alteromonadales</taxon>
        <taxon>Shewanellaceae</taxon>
        <taxon>Shewanella</taxon>
    </lineage>
</organism>
<dbReference type="PANTHER" id="PTHR21310:SF15">
    <property type="entry name" value="AMINOGLYCOSIDE PHOSPHOTRANSFERASE DOMAIN-CONTAINING PROTEIN"/>
    <property type="match status" value="1"/>
</dbReference>
<evidence type="ECO:0000313" key="3">
    <source>
        <dbReference type="Proteomes" id="UP001195963"/>
    </source>
</evidence>
<proteinExistence type="predicted"/>
<evidence type="ECO:0000313" key="2">
    <source>
        <dbReference type="EMBL" id="MBW8185069.1"/>
    </source>
</evidence>
<dbReference type="InterPro" id="IPR011009">
    <property type="entry name" value="Kinase-like_dom_sf"/>
</dbReference>
<dbReference type="InterPro" id="IPR051678">
    <property type="entry name" value="AGP_Transferase"/>
</dbReference>
<comment type="caution">
    <text evidence="2">The sequence shown here is derived from an EMBL/GenBank/DDBJ whole genome shotgun (WGS) entry which is preliminary data.</text>
</comment>
<dbReference type="Proteomes" id="UP001195963">
    <property type="component" value="Unassembled WGS sequence"/>
</dbReference>
<dbReference type="SUPFAM" id="SSF56112">
    <property type="entry name" value="Protein kinase-like (PK-like)"/>
    <property type="match status" value="1"/>
</dbReference>
<dbReference type="EMBL" id="JAHZST010000011">
    <property type="protein sequence ID" value="MBW8185069.1"/>
    <property type="molecule type" value="Genomic_DNA"/>
</dbReference>
<dbReference type="PROSITE" id="PS50011">
    <property type="entry name" value="PROTEIN_KINASE_DOM"/>
    <property type="match status" value="1"/>
</dbReference>
<reference evidence="2 3" key="1">
    <citation type="submission" date="2021-07" db="EMBL/GenBank/DDBJ databases">
        <title>Shewanella sp. nov, isolated from SCS.</title>
        <authorList>
            <person name="Cao W.R."/>
        </authorList>
    </citation>
    <scope>NUCLEOTIDE SEQUENCE [LARGE SCALE GENOMIC DNA]</scope>
    <source>
        <strain evidence="2 3">NR704-98</strain>
    </source>
</reference>
<dbReference type="CDD" id="cd05120">
    <property type="entry name" value="APH_ChoK_like"/>
    <property type="match status" value="1"/>
</dbReference>
<dbReference type="InterPro" id="IPR002575">
    <property type="entry name" value="Aminoglycoside_PTrfase"/>
</dbReference>
<evidence type="ECO:0000259" key="1">
    <source>
        <dbReference type="PROSITE" id="PS50011"/>
    </source>
</evidence>
<dbReference type="Gene3D" id="3.90.1200.10">
    <property type="match status" value="1"/>
</dbReference>